<dbReference type="AlphaFoldDB" id="A0A7W5H196"/>
<comment type="caution">
    <text evidence="1">The sequence shown here is derived from an EMBL/GenBank/DDBJ whole genome shotgun (WGS) entry which is preliminary data.</text>
</comment>
<keyword evidence="2" id="KW-1185">Reference proteome</keyword>
<name>A0A7W5H196_9PORP</name>
<proteinExistence type="predicted"/>
<organism evidence="1 2">
    <name type="scientific">Microbacter margulisiae</name>
    <dbReference type="NCBI Taxonomy" id="1350067"/>
    <lineage>
        <taxon>Bacteria</taxon>
        <taxon>Pseudomonadati</taxon>
        <taxon>Bacteroidota</taxon>
        <taxon>Bacteroidia</taxon>
        <taxon>Bacteroidales</taxon>
        <taxon>Porphyromonadaceae</taxon>
        <taxon>Microbacter</taxon>
    </lineage>
</organism>
<evidence type="ECO:0000313" key="1">
    <source>
        <dbReference type="EMBL" id="MBB3186470.1"/>
    </source>
</evidence>
<dbReference type="EMBL" id="JACHYB010000001">
    <property type="protein sequence ID" value="MBB3186470.1"/>
    <property type="molecule type" value="Genomic_DNA"/>
</dbReference>
<sequence>MDDSNELAIEIFSGTLWECQLVVSMLHDIEIESYLINSVFSTYAFMPTRAEQTRVMISSHDKIKAQKIIEEYYSNLQNDNH</sequence>
<reference evidence="1 2" key="1">
    <citation type="submission" date="2020-08" db="EMBL/GenBank/DDBJ databases">
        <title>Genomic Encyclopedia of Type Strains, Phase IV (KMG-IV): sequencing the most valuable type-strain genomes for metagenomic binning, comparative biology and taxonomic classification.</title>
        <authorList>
            <person name="Goeker M."/>
        </authorList>
    </citation>
    <scope>NUCLEOTIDE SEQUENCE [LARGE SCALE GENOMIC DNA]</scope>
    <source>
        <strain evidence="1 2">DSM 27471</strain>
    </source>
</reference>
<dbReference type="Proteomes" id="UP000544222">
    <property type="component" value="Unassembled WGS sequence"/>
</dbReference>
<evidence type="ECO:0000313" key="2">
    <source>
        <dbReference type="Proteomes" id="UP000544222"/>
    </source>
</evidence>
<accession>A0A7W5H196</accession>
<gene>
    <name evidence="1" type="ORF">FHX64_000633</name>
</gene>
<dbReference type="RefSeq" id="WP_183412362.1">
    <property type="nucleotide sequence ID" value="NZ_JACHYB010000001.1"/>
</dbReference>
<protein>
    <recommendedName>
        <fullName evidence="3">DUF2007 domain-containing protein</fullName>
    </recommendedName>
</protein>
<evidence type="ECO:0008006" key="3">
    <source>
        <dbReference type="Google" id="ProtNLM"/>
    </source>
</evidence>